<reference evidence="5 6" key="1">
    <citation type="submission" date="2024-02" db="EMBL/GenBank/DDBJ databases">
        <title>Deinococcus xinjiangensis NBRC 107630.</title>
        <authorList>
            <person name="Ichikawa N."/>
            <person name="Katano-Makiyama Y."/>
            <person name="Hidaka K."/>
        </authorList>
    </citation>
    <scope>NUCLEOTIDE SEQUENCE [LARGE SCALE GENOMIC DNA]</scope>
    <source>
        <strain evidence="5 6">NBRC 107630</strain>
    </source>
</reference>
<keyword evidence="2" id="KW-0720">Serine protease</keyword>
<dbReference type="Gene3D" id="3.40.50.1820">
    <property type="entry name" value="alpha/beta hydrolase"/>
    <property type="match status" value="1"/>
</dbReference>
<comment type="caution">
    <text evidence="5">The sequence shown here is derived from an EMBL/GenBank/DDBJ whole genome shotgun (WGS) entry which is preliminary data.</text>
</comment>
<accession>A0ABP9VFR3</accession>
<evidence type="ECO:0000313" key="6">
    <source>
        <dbReference type="Proteomes" id="UP001458946"/>
    </source>
</evidence>
<evidence type="ECO:0000256" key="3">
    <source>
        <dbReference type="SAM" id="MobiDB-lite"/>
    </source>
</evidence>
<dbReference type="Pfam" id="PF07676">
    <property type="entry name" value="PD40"/>
    <property type="match status" value="2"/>
</dbReference>
<dbReference type="EMBL" id="BAABRN010000051">
    <property type="protein sequence ID" value="GAA5503481.1"/>
    <property type="molecule type" value="Genomic_DNA"/>
</dbReference>
<dbReference type="InterPro" id="IPR001375">
    <property type="entry name" value="Peptidase_S9_cat"/>
</dbReference>
<dbReference type="InterPro" id="IPR011659">
    <property type="entry name" value="WD40"/>
</dbReference>
<dbReference type="SUPFAM" id="SSF82171">
    <property type="entry name" value="DPP6 N-terminal domain-like"/>
    <property type="match status" value="1"/>
</dbReference>
<dbReference type="Pfam" id="PF00326">
    <property type="entry name" value="Peptidase_S9"/>
    <property type="match status" value="1"/>
</dbReference>
<keyword evidence="2" id="KW-0645">Protease</keyword>
<dbReference type="Gene3D" id="2.120.10.30">
    <property type="entry name" value="TolB, C-terminal domain"/>
    <property type="match status" value="2"/>
</dbReference>
<keyword evidence="6" id="KW-1185">Reference proteome</keyword>
<feature type="domain" description="Peptidase S9 prolyl oligopeptidase catalytic" evidence="4">
    <location>
        <begin position="484"/>
        <end position="696"/>
    </location>
</feature>
<name>A0ABP9VFR3_9DEIO</name>
<dbReference type="InterPro" id="IPR029058">
    <property type="entry name" value="AB_hydrolase_fold"/>
</dbReference>
<sequence>MGAAKERCPRAFMKPPACPAKLYSLGQNTQNHAPSLCLTVFMQPSAVPTPESLLALTFPSDPQLSPDGRQVAYVLSRVEEENPRKADKDWAKPRYKGQIWLADAEASQTAQASRPLTHGETGRGDSSPRFSPDGQTLAFIRSAGEVKAALMLLPLAGGEARRVTHFGQGIQAPVWSPDGAYIAFLTGGDEEDKRDERGEARVITQPRYRFNGRDWLPDTPPKLWLYAVQSGELREWHAPAQDLAGLTWQPDSGGVLFISSKDQKHAYQWKNEVYSLALGDTQPKQLTDWQSSLSAVVPHPDGQRLALVGRRAGKGNTENAHLYLWDAGKVMRLDAGHDHPVGNLVGGDCHVGAMPEKPVWLDDQTILFSSTVRGSCGLFQVSIGGEVSAYDHHPEEVIAGWTANAAGVALLRERATQFPEVELNGRRVTELGAALPFAVRAPKRLTFQNELGEGEGWVLLPDAPTAPALLSIHGGPHTDYGHAFVHEFQLLAAHGYGVCYSNPRGSVGYGQAWVDDIYGRWGSVDMDDLLNFFDRCLEQFPQLDRHKTGVMGGSYGGFMTNWITAHTRRFQVAITDRSICNLISFGGTSDIGLQFWTDELGLNFARRADAAKLWDLSPLQYVENVTTPTLIVHSVLDHRCPIEQAEQWYAALHLHDVPVRFVRFPSEDHELSRSGRPDRRIKRLHEYLDWLGQWLSPNGGRSAASAQPQL</sequence>
<evidence type="ECO:0000256" key="1">
    <source>
        <dbReference type="ARBA" id="ARBA00022801"/>
    </source>
</evidence>
<organism evidence="5 6">
    <name type="scientific">Deinococcus xinjiangensis</name>
    <dbReference type="NCBI Taxonomy" id="457454"/>
    <lineage>
        <taxon>Bacteria</taxon>
        <taxon>Thermotogati</taxon>
        <taxon>Deinococcota</taxon>
        <taxon>Deinococci</taxon>
        <taxon>Deinococcales</taxon>
        <taxon>Deinococcaceae</taxon>
        <taxon>Deinococcus</taxon>
    </lineage>
</organism>
<evidence type="ECO:0000313" key="5">
    <source>
        <dbReference type="EMBL" id="GAA5503481.1"/>
    </source>
</evidence>
<dbReference type="SUPFAM" id="SSF53474">
    <property type="entry name" value="alpha/beta-Hydrolases"/>
    <property type="match status" value="1"/>
</dbReference>
<dbReference type="PANTHER" id="PTHR42776">
    <property type="entry name" value="SERINE PEPTIDASE S9 FAMILY MEMBER"/>
    <property type="match status" value="1"/>
</dbReference>
<protein>
    <submittedName>
        <fullName evidence="5">Dipeptidyl-peptidase 5</fullName>
    </submittedName>
</protein>
<keyword evidence="1" id="KW-0378">Hydrolase</keyword>
<evidence type="ECO:0000256" key="2">
    <source>
        <dbReference type="ARBA" id="ARBA00022825"/>
    </source>
</evidence>
<evidence type="ECO:0000259" key="4">
    <source>
        <dbReference type="Pfam" id="PF00326"/>
    </source>
</evidence>
<feature type="region of interest" description="Disordered" evidence="3">
    <location>
        <begin position="106"/>
        <end position="134"/>
    </location>
</feature>
<dbReference type="PANTHER" id="PTHR42776:SF27">
    <property type="entry name" value="DIPEPTIDYL PEPTIDASE FAMILY MEMBER 6"/>
    <property type="match status" value="1"/>
</dbReference>
<dbReference type="InterPro" id="IPR011042">
    <property type="entry name" value="6-blade_b-propeller_TolB-like"/>
</dbReference>
<dbReference type="Proteomes" id="UP001458946">
    <property type="component" value="Unassembled WGS sequence"/>
</dbReference>
<gene>
    <name evidence="5" type="primary">dpp5</name>
    <name evidence="5" type="ORF">Dxin01_03239</name>
</gene>
<proteinExistence type="predicted"/>